<reference evidence="2" key="5">
    <citation type="journal article" date="2021" name="G3 (Bethesda)">
        <title>Aegilops tauschii genome assembly Aet v5.0 features greater sequence contiguity and improved annotation.</title>
        <authorList>
            <person name="Wang L."/>
            <person name="Zhu T."/>
            <person name="Rodriguez J.C."/>
            <person name="Deal K.R."/>
            <person name="Dubcovsky J."/>
            <person name="McGuire P.E."/>
            <person name="Lux T."/>
            <person name="Spannagl M."/>
            <person name="Mayer K.F.X."/>
            <person name="Baldrich P."/>
            <person name="Meyers B.C."/>
            <person name="Huo N."/>
            <person name="Gu Y.Q."/>
            <person name="Zhou H."/>
            <person name="Devos K.M."/>
            <person name="Bennetzen J.L."/>
            <person name="Unver T."/>
            <person name="Budak H."/>
            <person name="Gulick P.J."/>
            <person name="Galiba G."/>
            <person name="Kalapos B."/>
            <person name="Nelson D.R."/>
            <person name="Li P."/>
            <person name="You F.M."/>
            <person name="Luo M.C."/>
            <person name="Dvorak J."/>
        </authorList>
    </citation>
    <scope>NUCLEOTIDE SEQUENCE [LARGE SCALE GENOMIC DNA]</scope>
    <source>
        <strain evidence="2">cv. AL8/78</strain>
    </source>
</reference>
<protein>
    <submittedName>
        <fullName evidence="2">Uncharacterized protein</fullName>
    </submittedName>
</protein>
<dbReference type="AlphaFoldDB" id="A0A453FQA5"/>
<accession>A0A453FQA5</accession>
<dbReference type="EnsemblPlants" id="AET3Gv20744200.9">
    <property type="protein sequence ID" value="AET3Gv20744200.9"/>
    <property type="gene ID" value="AET3Gv20744200"/>
</dbReference>
<dbReference type="Gramene" id="AET3Gv20744200.9">
    <property type="protein sequence ID" value="AET3Gv20744200.9"/>
    <property type="gene ID" value="AET3Gv20744200"/>
</dbReference>
<sequence length="132" mass="15438">MLERGETQRVSAELVPGNFREEIGVDSRKIRFMPTEPVSLTFLSDHISKCFHTNMDFHSSPRRFPAYLLLCLCLMISIGRGYGSQKVWLIHHPAFYSIVLVLFDTKICFLFLSTHSCTSFTWERRNMMTLLW</sequence>
<evidence type="ECO:0000313" key="3">
    <source>
        <dbReference type="Proteomes" id="UP000015105"/>
    </source>
</evidence>
<keyword evidence="3" id="KW-1185">Reference proteome</keyword>
<reference evidence="2" key="4">
    <citation type="submission" date="2019-03" db="UniProtKB">
        <authorList>
            <consortium name="EnsemblPlants"/>
        </authorList>
    </citation>
    <scope>IDENTIFICATION</scope>
</reference>
<name>A0A453FQA5_AEGTS</name>
<dbReference type="Proteomes" id="UP000015105">
    <property type="component" value="Chromosome 3D"/>
</dbReference>
<reference evidence="2" key="3">
    <citation type="journal article" date="2017" name="Nature">
        <title>Genome sequence of the progenitor of the wheat D genome Aegilops tauschii.</title>
        <authorList>
            <person name="Luo M.C."/>
            <person name="Gu Y.Q."/>
            <person name="Puiu D."/>
            <person name="Wang H."/>
            <person name="Twardziok S.O."/>
            <person name="Deal K.R."/>
            <person name="Huo N."/>
            <person name="Zhu T."/>
            <person name="Wang L."/>
            <person name="Wang Y."/>
            <person name="McGuire P.E."/>
            <person name="Liu S."/>
            <person name="Long H."/>
            <person name="Ramasamy R.K."/>
            <person name="Rodriguez J.C."/>
            <person name="Van S.L."/>
            <person name="Yuan L."/>
            <person name="Wang Z."/>
            <person name="Xia Z."/>
            <person name="Xiao L."/>
            <person name="Anderson O.D."/>
            <person name="Ouyang S."/>
            <person name="Liang Y."/>
            <person name="Zimin A.V."/>
            <person name="Pertea G."/>
            <person name="Qi P."/>
            <person name="Bennetzen J.L."/>
            <person name="Dai X."/>
            <person name="Dawson M.W."/>
            <person name="Muller H.G."/>
            <person name="Kugler K."/>
            <person name="Rivarola-Duarte L."/>
            <person name="Spannagl M."/>
            <person name="Mayer K.F.X."/>
            <person name="Lu F.H."/>
            <person name="Bevan M.W."/>
            <person name="Leroy P."/>
            <person name="Li P."/>
            <person name="You F.M."/>
            <person name="Sun Q."/>
            <person name="Liu Z."/>
            <person name="Lyons E."/>
            <person name="Wicker T."/>
            <person name="Salzberg S.L."/>
            <person name="Devos K.M."/>
            <person name="Dvorak J."/>
        </authorList>
    </citation>
    <scope>NUCLEOTIDE SEQUENCE [LARGE SCALE GENOMIC DNA]</scope>
    <source>
        <strain evidence="2">cv. AL8/78</strain>
    </source>
</reference>
<feature type="transmembrane region" description="Helical" evidence="1">
    <location>
        <begin position="94"/>
        <end position="118"/>
    </location>
</feature>
<keyword evidence="1" id="KW-1133">Transmembrane helix</keyword>
<dbReference type="Gramene" id="AET3Gv20744200.5">
    <property type="protein sequence ID" value="AET3Gv20744200.5"/>
    <property type="gene ID" value="AET3Gv20744200"/>
</dbReference>
<proteinExistence type="predicted"/>
<evidence type="ECO:0000256" key="1">
    <source>
        <dbReference type="SAM" id="Phobius"/>
    </source>
</evidence>
<dbReference type="EnsemblPlants" id="AET3Gv20744200.6">
    <property type="protein sequence ID" value="AET3Gv20744200.6"/>
    <property type="gene ID" value="AET3Gv20744200"/>
</dbReference>
<keyword evidence="1" id="KW-0812">Transmembrane</keyword>
<reference evidence="3" key="2">
    <citation type="journal article" date="2017" name="Nat. Plants">
        <title>The Aegilops tauschii genome reveals multiple impacts of transposons.</title>
        <authorList>
            <person name="Zhao G."/>
            <person name="Zou C."/>
            <person name="Li K."/>
            <person name="Wang K."/>
            <person name="Li T."/>
            <person name="Gao L."/>
            <person name="Zhang X."/>
            <person name="Wang H."/>
            <person name="Yang Z."/>
            <person name="Liu X."/>
            <person name="Jiang W."/>
            <person name="Mao L."/>
            <person name="Kong X."/>
            <person name="Jiao Y."/>
            <person name="Jia J."/>
        </authorList>
    </citation>
    <scope>NUCLEOTIDE SEQUENCE [LARGE SCALE GENOMIC DNA]</scope>
    <source>
        <strain evidence="3">cv. AL8/78</strain>
    </source>
</reference>
<evidence type="ECO:0000313" key="2">
    <source>
        <dbReference type="EnsemblPlants" id="AET3Gv20744200.9"/>
    </source>
</evidence>
<dbReference type="EnsemblPlants" id="AET3Gv20744200.7">
    <property type="protein sequence ID" value="AET3Gv20744200.7"/>
    <property type="gene ID" value="AET3Gv20744200"/>
</dbReference>
<dbReference type="EnsemblPlants" id="AET3Gv20744200.5">
    <property type="protein sequence ID" value="AET3Gv20744200.5"/>
    <property type="gene ID" value="AET3Gv20744200"/>
</dbReference>
<reference evidence="3" key="1">
    <citation type="journal article" date="2014" name="Science">
        <title>Ancient hybridizations among the ancestral genomes of bread wheat.</title>
        <authorList>
            <consortium name="International Wheat Genome Sequencing Consortium,"/>
            <person name="Marcussen T."/>
            <person name="Sandve S.R."/>
            <person name="Heier L."/>
            <person name="Spannagl M."/>
            <person name="Pfeifer M."/>
            <person name="Jakobsen K.S."/>
            <person name="Wulff B.B."/>
            <person name="Steuernagel B."/>
            <person name="Mayer K.F."/>
            <person name="Olsen O.A."/>
        </authorList>
    </citation>
    <scope>NUCLEOTIDE SEQUENCE [LARGE SCALE GENOMIC DNA]</scope>
    <source>
        <strain evidence="3">cv. AL8/78</strain>
    </source>
</reference>
<keyword evidence="1" id="KW-0472">Membrane</keyword>
<organism evidence="2 3">
    <name type="scientific">Aegilops tauschii subsp. strangulata</name>
    <name type="common">Goatgrass</name>
    <dbReference type="NCBI Taxonomy" id="200361"/>
    <lineage>
        <taxon>Eukaryota</taxon>
        <taxon>Viridiplantae</taxon>
        <taxon>Streptophyta</taxon>
        <taxon>Embryophyta</taxon>
        <taxon>Tracheophyta</taxon>
        <taxon>Spermatophyta</taxon>
        <taxon>Magnoliopsida</taxon>
        <taxon>Liliopsida</taxon>
        <taxon>Poales</taxon>
        <taxon>Poaceae</taxon>
        <taxon>BOP clade</taxon>
        <taxon>Pooideae</taxon>
        <taxon>Triticodae</taxon>
        <taxon>Triticeae</taxon>
        <taxon>Triticinae</taxon>
        <taxon>Aegilops</taxon>
    </lineage>
</organism>
<dbReference type="Gramene" id="AET3Gv20744200.7">
    <property type="protein sequence ID" value="AET3Gv20744200.7"/>
    <property type="gene ID" value="AET3Gv20744200"/>
</dbReference>
<feature type="transmembrane region" description="Helical" evidence="1">
    <location>
        <begin position="64"/>
        <end position="82"/>
    </location>
</feature>
<dbReference type="Gramene" id="AET3Gv20744200.6">
    <property type="protein sequence ID" value="AET3Gv20744200.6"/>
    <property type="gene ID" value="AET3Gv20744200"/>
</dbReference>